<dbReference type="InterPro" id="IPR047043">
    <property type="entry name" value="BipA_III"/>
</dbReference>
<dbReference type="SUPFAM" id="SSF50447">
    <property type="entry name" value="Translation proteins"/>
    <property type="match status" value="1"/>
</dbReference>
<feature type="binding site" evidence="4">
    <location>
        <begin position="152"/>
        <end position="155"/>
    </location>
    <ligand>
        <name>GTP</name>
        <dbReference type="ChEBI" id="CHEBI:37565"/>
    </ligand>
</feature>
<keyword evidence="1 4" id="KW-0547">Nucleotide-binding</keyword>
<dbReference type="PRINTS" id="PR00315">
    <property type="entry name" value="ELONGATNFCT"/>
</dbReference>
<dbReference type="Pfam" id="PF00009">
    <property type="entry name" value="GTP_EFTU"/>
    <property type="match status" value="1"/>
</dbReference>
<dbReference type="PANTHER" id="PTHR42908">
    <property type="entry name" value="TRANSLATION ELONGATION FACTOR-RELATED"/>
    <property type="match status" value="1"/>
</dbReference>
<dbReference type="Pfam" id="PF03144">
    <property type="entry name" value="GTP_EFTU_D2"/>
    <property type="match status" value="1"/>
</dbReference>
<dbReference type="InterPro" id="IPR027417">
    <property type="entry name" value="P-loop_NTPase"/>
</dbReference>
<comment type="similarity">
    <text evidence="4">Belongs to the TRAFAC class translation factor GTPase superfamily. Classic translation factor GTPase family. BipA subfamily.</text>
</comment>
<dbReference type="InterPro" id="IPR000795">
    <property type="entry name" value="T_Tr_GTP-bd_dom"/>
</dbReference>
<comment type="subunit">
    <text evidence="4">Monomer.</text>
</comment>
<dbReference type="CDD" id="cd03691">
    <property type="entry name" value="BipA_TypA_II"/>
    <property type="match status" value="1"/>
</dbReference>
<dbReference type="HAMAP" id="MF_00849">
    <property type="entry name" value="BipA"/>
    <property type="match status" value="1"/>
</dbReference>
<name>A0A4U9D4X2_RAOTE</name>
<dbReference type="NCBIfam" id="TIGR01394">
    <property type="entry name" value="TypA_BipA"/>
    <property type="match status" value="1"/>
</dbReference>
<dbReference type="Gene3D" id="3.30.70.240">
    <property type="match status" value="1"/>
</dbReference>
<dbReference type="GO" id="GO:0000027">
    <property type="term" value="P:ribosomal large subunit assembly"/>
    <property type="evidence" value="ECO:0007669"/>
    <property type="project" value="UniProtKB-UniRule"/>
</dbReference>
<reference evidence="6 7" key="1">
    <citation type="submission" date="2019-04" db="EMBL/GenBank/DDBJ databases">
        <authorList>
            <consortium name="Pathogen Informatics"/>
        </authorList>
    </citation>
    <scope>NUCLEOTIDE SEQUENCE [LARGE SCALE GENOMIC DNA]</scope>
    <source>
        <strain evidence="6 7">NCTC9185</strain>
    </source>
</reference>
<comment type="catalytic activity">
    <reaction evidence="3 4">
        <text>GTP + H2O = GDP + phosphate + H(+)</text>
        <dbReference type="Rhea" id="RHEA:19669"/>
        <dbReference type="ChEBI" id="CHEBI:15377"/>
        <dbReference type="ChEBI" id="CHEBI:15378"/>
        <dbReference type="ChEBI" id="CHEBI:37565"/>
        <dbReference type="ChEBI" id="CHEBI:43474"/>
        <dbReference type="ChEBI" id="CHEBI:58189"/>
    </reaction>
</comment>
<dbReference type="GO" id="GO:1990904">
    <property type="term" value="C:ribonucleoprotein complex"/>
    <property type="evidence" value="ECO:0007669"/>
    <property type="project" value="TreeGrafter"/>
</dbReference>
<keyword evidence="4" id="KW-0820">tRNA-binding</keyword>
<dbReference type="SUPFAM" id="SSF52540">
    <property type="entry name" value="P-loop containing nucleoside triphosphate hydrolases"/>
    <property type="match status" value="1"/>
</dbReference>
<evidence type="ECO:0000313" key="7">
    <source>
        <dbReference type="Proteomes" id="UP000339249"/>
    </source>
</evidence>
<dbReference type="NCBIfam" id="TIGR00231">
    <property type="entry name" value="small_GTP"/>
    <property type="match status" value="1"/>
</dbReference>
<dbReference type="GO" id="GO:0005829">
    <property type="term" value="C:cytosol"/>
    <property type="evidence" value="ECO:0007669"/>
    <property type="project" value="TreeGrafter"/>
</dbReference>
<dbReference type="CDD" id="cd01891">
    <property type="entry name" value="TypA_BipA"/>
    <property type="match status" value="1"/>
</dbReference>
<keyword evidence="4" id="KW-0378">Hydrolase</keyword>
<dbReference type="InterPro" id="IPR047042">
    <property type="entry name" value="BipA_II"/>
</dbReference>
<dbReference type="GO" id="GO:0003924">
    <property type="term" value="F:GTPase activity"/>
    <property type="evidence" value="ECO:0007669"/>
    <property type="project" value="UniProtKB-UniRule"/>
</dbReference>
<dbReference type="Gene3D" id="3.40.50.300">
    <property type="entry name" value="P-loop containing nucleotide triphosphate hydrolases"/>
    <property type="match status" value="1"/>
</dbReference>
<dbReference type="CDD" id="cd03710">
    <property type="entry name" value="BipA_TypA_C"/>
    <property type="match status" value="1"/>
</dbReference>
<dbReference type="InterPro" id="IPR004161">
    <property type="entry name" value="EFTu-like_2"/>
</dbReference>
<proteinExistence type="inferred from homology"/>
<dbReference type="AlphaFoldDB" id="A0A4U9D4X2"/>
<dbReference type="SUPFAM" id="SSF54980">
    <property type="entry name" value="EF-G C-terminal domain-like"/>
    <property type="match status" value="2"/>
</dbReference>
<keyword evidence="4" id="KW-0694">RNA-binding</keyword>
<dbReference type="PROSITE" id="PS51722">
    <property type="entry name" value="G_TR_2"/>
    <property type="match status" value="1"/>
</dbReference>
<dbReference type="InterPro" id="IPR009000">
    <property type="entry name" value="Transl_B-barrel_sf"/>
</dbReference>
<accession>A0A4U9D4X2</accession>
<evidence type="ECO:0000313" key="6">
    <source>
        <dbReference type="EMBL" id="VTN12877.1"/>
    </source>
</evidence>
<dbReference type="Pfam" id="PF21018">
    <property type="entry name" value="BipA_C"/>
    <property type="match status" value="1"/>
</dbReference>
<keyword evidence="4" id="KW-0690">Ribosome biogenesis</keyword>
<keyword evidence="4" id="KW-0699">rRNA-binding</keyword>
<dbReference type="GO" id="GO:0019843">
    <property type="term" value="F:rRNA binding"/>
    <property type="evidence" value="ECO:0007669"/>
    <property type="project" value="UniProtKB-KW"/>
</dbReference>
<gene>
    <name evidence="6" type="primary">typA</name>
    <name evidence="4" type="synonym">bipA</name>
    <name evidence="6" type="ORF">NCTC9185_04873</name>
</gene>
<dbReference type="PROSITE" id="PS00301">
    <property type="entry name" value="G_TR_1"/>
    <property type="match status" value="1"/>
</dbReference>
<comment type="function">
    <text evidence="4">A 50S ribosomal subunit assembly protein with GTPase activity, required for 50S subunit assembly at low temperatures, may also play a role in translation. Binds GTP and analogs. Binds the 70S ribosome between the 30S and 50S subunits, in a similar position as ribosome-bound EF-G; it contacts a number of ribosomal proteins, both rRNAs and the A-site tRNA.</text>
</comment>
<dbReference type="PANTHER" id="PTHR42908:SF8">
    <property type="entry name" value="TR-TYPE G DOMAIN-CONTAINING PROTEIN"/>
    <property type="match status" value="1"/>
</dbReference>
<dbReference type="Proteomes" id="UP000339249">
    <property type="component" value="Unassembled WGS sequence"/>
</dbReference>
<dbReference type="GO" id="GO:0009409">
    <property type="term" value="P:response to cold"/>
    <property type="evidence" value="ECO:0007669"/>
    <property type="project" value="UniProtKB-ARBA"/>
</dbReference>
<organism evidence="6 7">
    <name type="scientific">Raoultella terrigena</name>
    <name type="common">Klebsiella terrigena</name>
    <dbReference type="NCBI Taxonomy" id="577"/>
    <lineage>
        <taxon>Bacteria</taxon>
        <taxon>Pseudomonadati</taxon>
        <taxon>Pseudomonadota</taxon>
        <taxon>Gammaproteobacteria</taxon>
        <taxon>Enterobacterales</taxon>
        <taxon>Enterobacteriaceae</taxon>
        <taxon>Klebsiella/Raoultella group</taxon>
        <taxon>Raoultella</taxon>
    </lineage>
</organism>
<evidence type="ECO:0000256" key="1">
    <source>
        <dbReference type="ARBA" id="ARBA00022741"/>
    </source>
</evidence>
<evidence type="ECO:0000256" key="4">
    <source>
        <dbReference type="HAMAP-Rule" id="MF_00849"/>
    </source>
</evidence>
<keyword evidence="2 4" id="KW-0342">GTP-binding</keyword>
<dbReference type="InterPro" id="IPR042116">
    <property type="entry name" value="TypA/BipA_C"/>
</dbReference>
<evidence type="ECO:0000256" key="3">
    <source>
        <dbReference type="ARBA" id="ARBA00048548"/>
    </source>
</evidence>
<dbReference type="InterPro" id="IPR035651">
    <property type="entry name" value="BipA_V"/>
</dbReference>
<feature type="binding site" evidence="4">
    <location>
        <begin position="39"/>
        <end position="44"/>
    </location>
    <ligand>
        <name>GTP</name>
        <dbReference type="ChEBI" id="CHEBI:37565"/>
    </ligand>
</feature>
<dbReference type="FunFam" id="2.40.30.10:FF:000016">
    <property type="entry name" value="GTP-binding protein TypA"/>
    <property type="match status" value="1"/>
</dbReference>
<dbReference type="GO" id="GO:0010467">
    <property type="term" value="P:gene expression"/>
    <property type="evidence" value="ECO:0007669"/>
    <property type="project" value="UniProtKB-ARBA"/>
</dbReference>
<dbReference type="InterPro" id="IPR031157">
    <property type="entry name" value="G_TR_CS"/>
</dbReference>
<sequence length="631" mass="69888">MILFSPSLITCTINALFLMPEAKFVIENLRNIAIIAHVDHGKTTLVDKLLQQSGTFDARAETQERVMDSNDLEKERGITILAKNTAIKWNDYRINIVDTPGHADFGGEVERVMSMVDSVLLVVDAFDGPMPQTRFVTKKAFAHGLKPIVVINKVDRPGARPDWVVDQVFDLFVNLDATDEQLDFPIVYASALNGIAGLDHEDMAEDMTPLYQTIIDRVPAPDVDSDGPLQMQISQLDYNNYVGVIGIGRIKRGKVKPNQQVTLIDSEGKTRNGKVGKVLGHLGLERIETDVAEAGDIIAITGLGELNISDTICDPQNVEALPPLSVDEPTVSMFFCVNTSPFCGKEGKYVTSRQILDRLNKELVHNVALRVEETPDADAFRVSGRGELHLSVLIENMRREGFEMAVSRPKVIFREIDGRKQEPFENVTLDVEEQHQGSVMQALGERKGDLKNMNPDGKGRVRLDYVIPSRGLIGFRSEFMTMTSGTGLLYSTFSHYDDIRAGDVGQRQNGVLISNGQGKAVAFALFSLQDRGKLFLGHGAEVYEGQIIGIHSRSNDLTVNCLTGKKLTNMRASGTDEATVLVPPIKMSLEQALEFIDDDELVEVTPASVRIRKRHLTENDRKRAMRGSKED</sequence>
<dbReference type="InterPro" id="IPR047041">
    <property type="entry name" value="BipA_GTP-bd_dom"/>
</dbReference>
<dbReference type="GO" id="GO:0043022">
    <property type="term" value="F:ribosome binding"/>
    <property type="evidence" value="ECO:0007669"/>
    <property type="project" value="UniProtKB-UniRule"/>
</dbReference>
<keyword evidence="4" id="KW-0963">Cytoplasm</keyword>
<dbReference type="InterPro" id="IPR000640">
    <property type="entry name" value="EFG_V-like"/>
</dbReference>
<dbReference type="GO" id="GO:0000049">
    <property type="term" value="F:tRNA binding"/>
    <property type="evidence" value="ECO:0007669"/>
    <property type="project" value="UniProtKB-KW"/>
</dbReference>
<comment type="subcellular location">
    <subcellularLocation>
        <location evidence="4">Cytoplasm</location>
    </subcellularLocation>
    <text evidence="4">Binds to ribosomes.</text>
</comment>
<evidence type="ECO:0000259" key="5">
    <source>
        <dbReference type="PROSITE" id="PS51722"/>
    </source>
</evidence>
<dbReference type="InterPro" id="IPR035647">
    <property type="entry name" value="EFG_III/V"/>
</dbReference>
<dbReference type="EMBL" id="CABDVU010000001">
    <property type="protein sequence ID" value="VTN12877.1"/>
    <property type="molecule type" value="Genomic_DNA"/>
</dbReference>
<dbReference type="NCBIfam" id="NF007583">
    <property type="entry name" value="PRK10218.1"/>
    <property type="match status" value="1"/>
</dbReference>
<protein>
    <recommendedName>
        <fullName evidence="4">Large ribosomal subunit assembly factor BipA</fullName>
        <ecNumber evidence="4">3.6.5.-</ecNumber>
    </recommendedName>
    <alternativeName>
        <fullName evidence="4">GTP-binding protein BipA</fullName>
    </alternativeName>
</protein>
<dbReference type="Gene3D" id="2.40.50.250">
    <property type="entry name" value="bipa protein"/>
    <property type="match status" value="1"/>
</dbReference>
<dbReference type="InterPro" id="IPR006298">
    <property type="entry name" value="BipA"/>
</dbReference>
<feature type="domain" description="Tr-type G" evidence="5">
    <location>
        <begin position="27"/>
        <end position="222"/>
    </location>
</feature>
<dbReference type="CDD" id="cd16263">
    <property type="entry name" value="BipA_III"/>
    <property type="match status" value="1"/>
</dbReference>
<dbReference type="GO" id="GO:0097216">
    <property type="term" value="F:guanosine tetraphosphate binding"/>
    <property type="evidence" value="ECO:0007669"/>
    <property type="project" value="UniProtKB-ARBA"/>
</dbReference>
<dbReference type="GO" id="GO:0005525">
    <property type="term" value="F:GTP binding"/>
    <property type="evidence" value="ECO:0007669"/>
    <property type="project" value="UniProtKB-UniRule"/>
</dbReference>
<dbReference type="Gene3D" id="3.30.70.870">
    <property type="entry name" value="Elongation Factor G (Translational Gtpase), domain 3"/>
    <property type="match status" value="1"/>
</dbReference>
<dbReference type="FunFam" id="3.40.50.300:FF:000055">
    <property type="entry name" value="GTP-binding protein TypA"/>
    <property type="match status" value="1"/>
</dbReference>
<dbReference type="FunFam" id="3.30.70.870:FF:000003">
    <property type="entry name" value="GTP-binding protein TypA"/>
    <property type="match status" value="1"/>
</dbReference>
<dbReference type="FunFam" id="2.40.50.250:FF:000001">
    <property type="entry name" value="GTP-binding protein TypA"/>
    <property type="match status" value="1"/>
</dbReference>
<dbReference type="InterPro" id="IPR048876">
    <property type="entry name" value="BipA_C"/>
</dbReference>
<dbReference type="Pfam" id="PF00679">
    <property type="entry name" value="EFG_C"/>
    <property type="match status" value="1"/>
</dbReference>
<dbReference type="EC" id="3.6.5.-" evidence="4"/>
<evidence type="ECO:0000256" key="2">
    <source>
        <dbReference type="ARBA" id="ARBA00023134"/>
    </source>
</evidence>
<dbReference type="InterPro" id="IPR005225">
    <property type="entry name" value="Small_GTP-bd"/>
</dbReference>
<dbReference type="Gene3D" id="2.40.30.10">
    <property type="entry name" value="Translation factors"/>
    <property type="match status" value="1"/>
</dbReference>
<dbReference type="FunFam" id="3.30.70.240:FF:000002">
    <property type="entry name" value="GTP-binding protein TypA"/>
    <property type="match status" value="1"/>
</dbReference>